<evidence type="ECO:0000256" key="1">
    <source>
        <dbReference type="SAM" id="MobiDB-lite"/>
    </source>
</evidence>
<feature type="domain" description="Dynamin N-terminal" evidence="3">
    <location>
        <begin position="67"/>
        <end position="242"/>
    </location>
</feature>
<keyword evidence="2" id="KW-1133">Transmembrane helix</keyword>
<evidence type="ECO:0000313" key="5">
    <source>
        <dbReference type="Proteomes" id="UP000004881"/>
    </source>
</evidence>
<dbReference type="InterPro" id="IPR045063">
    <property type="entry name" value="Dynamin_N"/>
</dbReference>
<name>A0ABQ0HKT7_9ACTN</name>
<accession>A0ABQ0HKT7</accession>
<feature type="compositionally biased region" description="Polar residues" evidence="1">
    <location>
        <begin position="1"/>
        <end position="12"/>
    </location>
</feature>
<dbReference type="Gene3D" id="3.40.50.300">
    <property type="entry name" value="P-loop containing nucleotide triphosphate hydrolases"/>
    <property type="match status" value="1"/>
</dbReference>
<dbReference type="Proteomes" id="UP000004881">
    <property type="component" value="Unassembled WGS sequence"/>
</dbReference>
<comment type="caution">
    <text evidence="4">The sequence shown here is derived from an EMBL/GenBank/DDBJ whole genome shotgun (WGS) entry which is preliminary data.</text>
</comment>
<gene>
    <name evidence="4" type="ORF">GOTRE_170_00300</name>
</gene>
<organism evidence="4 5">
    <name type="scientific">Gordonia terrae NBRC 100016</name>
    <dbReference type="NCBI Taxonomy" id="1089454"/>
    <lineage>
        <taxon>Bacteria</taxon>
        <taxon>Bacillati</taxon>
        <taxon>Actinomycetota</taxon>
        <taxon>Actinomycetes</taxon>
        <taxon>Mycobacteriales</taxon>
        <taxon>Gordoniaceae</taxon>
        <taxon>Gordonia</taxon>
    </lineage>
</organism>
<feature type="region of interest" description="Disordered" evidence="1">
    <location>
        <begin position="1"/>
        <end position="30"/>
    </location>
</feature>
<keyword evidence="2" id="KW-0812">Transmembrane</keyword>
<proteinExistence type="predicted"/>
<feature type="compositionally biased region" description="Low complexity" evidence="1">
    <location>
        <begin position="21"/>
        <end position="30"/>
    </location>
</feature>
<sequence length="627" mass="66764">MVNEEQAVTTSEPGPAKGLVKAPAKTTTPTPEAVLRTAIDALRKHGEDAIADRALRVRDRPAPQGTVVVIGEVSRGKSSLVNTLLGVGDLAPVDAEITTSVYVRFTPATDDVPAGTALVEFPGAAHRIPAAELAEWVTVGGRHAAGVPAERLAPGTAIDSVLVPPVSARVGVDAVVLPGVTVVDTPGVGSLVPEHVEAAVSAARGASVLVMVCDATAPLSAPELDFLRSVSEEVASVVLVVTKTDLVMRQWRTIVAENRKLIGANAPRFAHIPIIGVSNRIAAQAAAITDPDRRERALAASGVPELVDALTPLVRDGATSPVRNALQLTFAGLDDVRTRLVLEMKAATATPAERAEIEAERDRLQRLKDRRREWRARLTQDITAASLRTDDLMRDRFDTLLGQWSTRIDKLRFYEPHRAGQELIAQMTVDLEAAAREVSASFVAGIERIADALFADAAISEELVGQIAGGAGELKLREQEKISPWKNMVDPILLSIVAAGGPLAIIPVVNVVAVPVWAGVVVGFRASKVGKENHRKWLTKAVNDMKADVRSQLQSIKAQASGDLQIAYDELLERLLAESTKILNDAAAESKRSAAEREKTAADLRNQIVAVDNVRKAIARALRAPTG</sequence>
<dbReference type="PANTHER" id="PTHR43681:SF1">
    <property type="entry name" value="SARCALUMENIN"/>
    <property type="match status" value="1"/>
</dbReference>
<keyword evidence="2" id="KW-0472">Membrane</keyword>
<dbReference type="PANTHER" id="PTHR43681">
    <property type="entry name" value="TRANSMEMBRANE GTPASE FZO"/>
    <property type="match status" value="1"/>
</dbReference>
<dbReference type="InterPro" id="IPR027417">
    <property type="entry name" value="P-loop_NTPase"/>
</dbReference>
<evidence type="ECO:0000313" key="4">
    <source>
        <dbReference type="EMBL" id="GAB46499.1"/>
    </source>
</evidence>
<dbReference type="EMBL" id="BAFD01000122">
    <property type="protein sequence ID" value="GAB46499.1"/>
    <property type="molecule type" value="Genomic_DNA"/>
</dbReference>
<protein>
    <recommendedName>
        <fullName evidence="3">Dynamin N-terminal domain-containing protein</fullName>
    </recommendedName>
</protein>
<keyword evidence="5" id="KW-1185">Reference proteome</keyword>
<dbReference type="InterPro" id="IPR051943">
    <property type="entry name" value="TRAFAC_Dynamin-like_GTPase"/>
</dbReference>
<dbReference type="GeneID" id="32687345"/>
<dbReference type="SUPFAM" id="SSF52540">
    <property type="entry name" value="P-loop containing nucleoside triphosphate hydrolases"/>
    <property type="match status" value="1"/>
</dbReference>
<feature type="transmembrane region" description="Helical" evidence="2">
    <location>
        <begin position="493"/>
        <end position="526"/>
    </location>
</feature>
<evidence type="ECO:0000259" key="3">
    <source>
        <dbReference type="Pfam" id="PF00350"/>
    </source>
</evidence>
<reference evidence="4 5" key="1">
    <citation type="submission" date="2012-02" db="EMBL/GenBank/DDBJ databases">
        <title>Whole genome shotgun sequence of Gordonia terrae NBRC 100016.</title>
        <authorList>
            <person name="Takarada H."/>
            <person name="Hosoyama A."/>
            <person name="Tsuchikane K."/>
            <person name="Katsumata H."/>
            <person name="Yamazaki S."/>
            <person name="Fujita N."/>
        </authorList>
    </citation>
    <scope>NUCLEOTIDE SEQUENCE [LARGE SCALE GENOMIC DNA]</scope>
    <source>
        <strain evidence="4 5">NBRC 100016</strain>
    </source>
</reference>
<dbReference type="RefSeq" id="WP_004023393.1">
    <property type="nucleotide sequence ID" value="NZ_BAFD01000122.1"/>
</dbReference>
<dbReference type="Pfam" id="PF00350">
    <property type="entry name" value="Dynamin_N"/>
    <property type="match status" value="1"/>
</dbReference>
<evidence type="ECO:0000256" key="2">
    <source>
        <dbReference type="SAM" id="Phobius"/>
    </source>
</evidence>